<dbReference type="InterPro" id="IPR002018">
    <property type="entry name" value="CarbesteraseB"/>
</dbReference>
<feature type="chain" id="PRO_5034884401" description="Carboxylic ester hydrolase" evidence="4">
    <location>
        <begin position="19"/>
        <end position="542"/>
    </location>
</feature>
<evidence type="ECO:0000313" key="7">
    <source>
        <dbReference type="Proteomes" id="UP000559027"/>
    </source>
</evidence>
<dbReference type="SUPFAM" id="SSF53474">
    <property type="entry name" value="alpha/beta-Hydrolases"/>
    <property type="match status" value="1"/>
</dbReference>
<dbReference type="EC" id="3.1.1.-" evidence="4"/>
<gene>
    <name evidence="6" type="ORF">D9756_009943</name>
</gene>
<comment type="similarity">
    <text evidence="1 4">Belongs to the type-B carboxylesterase/lipase family.</text>
</comment>
<sequence>MRILLAYTLLATAAVVFADDPSTLVDLGYAKYQGTLNNATGNVNFQGIRYAAAPTGTGRWKEPQPPATTSGVQLADKLPNTCISAPGLGVNTVSPFLPPRSSHTRRRLPGTPPHSEDCLYLNIATPKVGPGNLPVVVWIHGGGYVEYSAWYFNAEDLVRGSNDQVVSVVIQYRLGVYGFLSGQKVHDGGVLNAGLLDQQFALQWVQQHISKFGGDPAKVTIWGESSGAGSVVQHLIANGGNTQPKLFRAGMLNSHYLPPQYPYNHRIPEQVFTSVVEQTGCSSAPDALACLRQADVGLLNRANNNITAEGFWGLLTLTPVIDGKFITDRPSVLLGQGKINADTILTVDNTHESALADLVDPSTADTVKIPEYLANLWPELTKTQIDEAVALYADLGKPIDQAIAINSDSVFLCPSFPVLRALKGKGFKGQLAVPPAYHLDDLVYLFPTSFIGIESSPPFNNTEFKNNFVQSYLKFVVSLDPNVKWNTSNTLPHWPQWTENGHAEMVFNKTEANQPSFQVVPTEKGLIHRCAYWDKVSTNTWQ</sequence>
<evidence type="ECO:0000259" key="5">
    <source>
        <dbReference type="Pfam" id="PF00135"/>
    </source>
</evidence>
<reference evidence="6 7" key="1">
    <citation type="journal article" date="2020" name="ISME J.">
        <title>Uncovering the hidden diversity of litter-decomposition mechanisms in mushroom-forming fungi.</title>
        <authorList>
            <person name="Floudas D."/>
            <person name="Bentzer J."/>
            <person name="Ahren D."/>
            <person name="Johansson T."/>
            <person name="Persson P."/>
            <person name="Tunlid A."/>
        </authorList>
    </citation>
    <scope>NUCLEOTIDE SEQUENCE [LARGE SCALE GENOMIC DNA]</scope>
    <source>
        <strain evidence="6 7">CBS 146.42</strain>
    </source>
</reference>
<evidence type="ECO:0000256" key="1">
    <source>
        <dbReference type="ARBA" id="ARBA00005964"/>
    </source>
</evidence>
<dbReference type="GO" id="GO:0016787">
    <property type="term" value="F:hydrolase activity"/>
    <property type="evidence" value="ECO:0007669"/>
    <property type="project" value="UniProtKB-KW"/>
</dbReference>
<evidence type="ECO:0000313" key="6">
    <source>
        <dbReference type="EMBL" id="KAF5347259.1"/>
    </source>
</evidence>
<comment type="caution">
    <text evidence="6">The sequence shown here is derived from an EMBL/GenBank/DDBJ whole genome shotgun (WGS) entry which is preliminary data.</text>
</comment>
<accession>A0A8H5CTV2</accession>
<proteinExistence type="inferred from homology"/>
<dbReference type="PROSITE" id="PS01173">
    <property type="entry name" value="LIPASE_GDXG_HIS"/>
    <property type="match status" value="1"/>
</dbReference>
<dbReference type="PANTHER" id="PTHR11559">
    <property type="entry name" value="CARBOXYLESTERASE"/>
    <property type="match status" value="1"/>
</dbReference>
<evidence type="ECO:0000256" key="2">
    <source>
        <dbReference type="ARBA" id="ARBA00010515"/>
    </source>
</evidence>
<feature type="signal peptide" evidence="4">
    <location>
        <begin position="1"/>
        <end position="18"/>
    </location>
</feature>
<keyword evidence="7" id="KW-1185">Reference proteome</keyword>
<dbReference type="Proteomes" id="UP000559027">
    <property type="component" value="Unassembled WGS sequence"/>
</dbReference>
<keyword evidence="4" id="KW-0732">Signal</keyword>
<dbReference type="AlphaFoldDB" id="A0A8H5CTV2"/>
<organism evidence="6 7">
    <name type="scientific">Leucocoprinus leucothites</name>
    <dbReference type="NCBI Taxonomy" id="201217"/>
    <lineage>
        <taxon>Eukaryota</taxon>
        <taxon>Fungi</taxon>
        <taxon>Dikarya</taxon>
        <taxon>Basidiomycota</taxon>
        <taxon>Agaricomycotina</taxon>
        <taxon>Agaricomycetes</taxon>
        <taxon>Agaricomycetidae</taxon>
        <taxon>Agaricales</taxon>
        <taxon>Agaricineae</taxon>
        <taxon>Agaricaceae</taxon>
        <taxon>Leucocoprinus</taxon>
    </lineage>
</organism>
<dbReference type="InterPro" id="IPR019826">
    <property type="entry name" value="Carboxylesterase_B_AS"/>
</dbReference>
<feature type="domain" description="Carboxylesterase type B" evidence="5">
    <location>
        <begin position="24"/>
        <end position="511"/>
    </location>
</feature>
<dbReference type="InterPro" id="IPR050309">
    <property type="entry name" value="Type-B_Carboxylest/Lipase"/>
</dbReference>
<dbReference type="InterPro" id="IPR029058">
    <property type="entry name" value="AB_hydrolase_fold"/>
</dbReference>
<protein>
    <recommendedName>
        <fullName evidence="4">Carboxylic ester hydrolase</fullName>
        <ecNumber evidence="4">3.1.1.-</ecNumber>
    </recommendedName>
</protein>
<dbReference type="Gene3D" id="3.40.50.1820">
    <property type="entry name" value="alpha/beta hydrolase"/>
    <property type="match status" value="1"/>
</dbReference>
<dbReference type="EMBL" id="JAACJO010000026">
    <property type="protein sequence ID" value="KAF5347259.1"/>
    <property type="molecule type" value="Genomic_DNA"/>
</dbReference>
<evidence type="ECO:0000256" key="3">
    <source>
        <dbReference type="ARBA" id="ARBA00022801"/>
    </source>
</evidence>
<keyword evidence="3 4" id="KW-0378">Hydrolase</keyword>
<comment type="similarity">
    <text evidence="2">Belongs to the 'GDXG' lipolytic enzyme family.</text>
</comment>
<name>A0A8H5CTV2_9AGAR</name>
<dbReference type="PROSITE" id="PS00122">
    <property type="entry name" value="CARBOXYLESTERASE_B_1"/>
    <property type="match status" value="1"/>
</dbReference>
<dbReference type="InterPro" id="IPR002168">
    <property type="entry name" value="Lipase_GDXG_HIS_AS"/>
</dbReference>
<dbReference type="Pfam" id="PF00135">
    <property type="entry name" value="COesterase"/>
    <property type="match status" value="1"/>
</dbReference>
<dbReference type="OrthoDB" id="408631at2759"/>
<evidence type="ECO:0000256" key="4">
    <source>
        <dbReference type="RuleBase" id="RU361235"/>
    </source>
</evidence>